<dbReference type="CDD" id="cd00010">
    <property type="entry name" value="AAI_LTSS"/>
    <property type="match status" value="1"/>
</dbReference>
<evidence type="ECO:0000256" key="1">
    <source>
        <dbReference type="ARBA" id="ARBA00004609"/>
    </source>
</evidence>
<dbReference type="PANTHER" id="PTHR33044">
    <property type="entry name" value="BIFUNCTIONAL INHIBITOR/LIPID-TRANSFER PROTEIN/SEED STORAGE 2S ALBUMIN SUPERFAMILY PROTEIN-RELATED"/>
    <property type="match status" value="1"/>
</dbReference>
<keyword evidence="3" id="KW-1003">Cell membrane</keyword>
<evidence type="ECO:0000256" key="2">
    <source>
        <dbReference type="ARBA" id="ARBA00009748"/>
    </source>
</evidence>
<comment type="similarity">
    <text evidence="2">Belongs to the plant LTP family.</text>
</comment>
<feature type="compositionally biased region" description="Low complexity" evidence="9">
    <location>
        <begin position="140"/>
        <end position="157"/>
    </location>
</feature>
<dbReference type="InterPro" id="IPR016140">
    <property type="entry name" value="Bifunc_inhib/LTP/seed_store"/>
</dbReference>
<sequence length="182" mass="19211">MKKSQCTSFFLVLVVFVSVSSRVYAAEDTSNLVAKCSSELQKVSDCLGFATGKANLPTKQCCTSVKEMKEEDPKCLCFMMQQTHNGSDQIKSLGIQETRLLQLPSACQLQNASLSDCPKLLGLSPSSPDAAIFTNASTAATPVTPAGSSSTSTPASAKDSSEGINHRPCFAGLLMMVAVAIF</sequence>
<keyword evidence="6" id="KW-1015">Disulfide bond</keyword>
<dbReference type="InterPro" id="IPR036312">
    <property type="entry name" value="Bifun_inhib/LTP/seed_sf"/>
</dbReference>
<proteinExistence type="inferred from homology"/>
<evidence type="ECO:0000256" key="8">
    <source>
        <dbReference type="ARBA" id="ARBA00023288"/>
    </source>
</evidence>
<comment type="caution">
    <text evidence="12">The sequence shown here is derived from an EMBL/GenBank/DDBJ whole genome shotgun (WGS) entry which is preliminary data.</text>
</comment>
<organism evidence="12 13">
    <name type="scientific">Turnera subulata</name>
    <dbReference type="NCBI Taxonomy" id="218843"/>
    <lineage>
        <taxon>Eukaryota</taxon>
        <taxon>Viridiplantae</taxon>
        <taxon>Streptophyta</taxon>
        <taxon>Embryophyta</taxon>
        <taxon>Tracheophyta</taxon>
        <taxon>Spermatophyta</taxon>
        <taxon>Magnoliopsida</taxon>
        <taxon>eudicotyledons</taxon>
        <taxon>Gunneridae</taxon>
        <taxon>Pentapetalae</taxon>
        <taxon>rosids</taxon>
        <taxon>fabids</taxon>
        <taxon>Malpighiales</taxon>
        <taxon>Passifloraceae</taxon>
        <taxon>Turnera</taxon>
    </lineage>
</organism>
<feature type="chain" id="PRO_5040265788" description="Bifunctional inhibitor/plant lipid transfer protein/seed storage helical domain-containing protein" evidence="10">
    <location>
        <begin position="26"/>
        <end position="182"/>
    </location>
</feature>
<dbReference type="InterPro" id="IPR043325">
    <property type="entry name" value="LTSS"/>
</dbReference>
<evidence type="ECO:0000256" key="6">
    <source>
        <dbReference type="ARBA" id="ARBA00023157"/>
    </source>
</evidence>
<keyword evidence="4" id="KW-0336">GPI-anchor</keyword>
<dbReference type="EMBL" id="JAKUCV010006293">
    <property type="protein sequence ID" value="KAJ4827960.1"/>
    <property type="molecule type" value="Genomic_DNA"/>
</dbReference>
<dbReference type="GO" id="GO:0098552">
    <property type="term" value="C:side of membrane"/>
    <property type="evidence" value="ECO:0007669"/>
    <property type="project" value="UniProtKB-KW"/>
</dbReference>
<keyword evidence="7" id="KW-0325">Glycoprotein</keyword>
<evidence type="ECO:0000259" key="11">
    <source>
        <dbReference type="SMART" id="SM00499"/>
    </source>
</evidence>
<accession>A0A9Q0FC05</accession>
<feature type="signal peptide" evidence="10">
    <location>
        <begin position="1"/>
        <end position="25"/>
    </location>
</feature>
<dbReference type="GO" id="GO:0005886">
    <property type="term" value="C:plasma membrane"/>
    <property type="evidence" value="ECO:0007669"/>
    <property type="project" value="UniProtKB-SubCell"/>
</dbReference>
<keyword evidence="8" id="KW-0449">Lipoprotein</keyword>
<dbReference type="Proteomes" id="UP001141552">
    <property type="component" value="Unassembled WGS sequence"/>
</dbReference>
<evidence type="ECO:0000256" key="5">
    <source>
        <dbReference type="ARBA" id="ARBA00022729"/>
    </source>
</evidence>
<dbReference type="OrthoDB" id="1882492at2759"/>
<comment type="subcellular location">
    <subcellularLocation>
        <location evidence="1">Cell membrane</location>
        <topology evidence="1">Lipid-anchor</topology>
        <topology evidence="1">GPI-anchor</topology>
    </subcellularLocation>
</comment>
<feature type="region of interest" description="Disordered" evidence="9">
    <location>
        <begin position="140"/>
        <end position="162"/>
    </location>
</feature>
<dbReference type="Pfam" id="PF14368">
    <property type="entry name" value="LTP_2"/>
    <property type="match status" value="1"/>
</dbReference>
<evidence type="ECO:0000256" key="7">
    <source>
        <dbReference type="ARBA" id="ARBA00023180"/>
    </source>
</evidence>
<reference evidence="12" key="1">
    <citation type="submission" date="2022-02" db="EMBL/GenBank/DDBJ databases">
        <authorList>
            <person name="Henning P.M."/>
            <person name="McCubbin A.G."/>
            <person name="Shore J.S."/>
        </authorList>
    </citation>
    <scope>NUCLEOTIDE SEQUENCE</scope>
    <source>
        <strain evidence="12">F60SS</strain>
        <tissue evidence="12">Leaves</tissue>
    </source>
</reference>
<keyword evidence="4" id="KW-0472">Membrane</keyword>
<evidence type="ECO:0000256" key="3">
    <source>
        <dbReference type="ARBA" id="ARBA00022475"/>
    </source>
</evidence>
<keyword evidence="13" id="KW-1185">Reference proteome</keyword>
<evidence type="ECO:0000256" key="4">
    <source>
        <dbReference type="ARBA" id="ARBA00022622"/>
    </source>
</evidence>
<feature type="domain" description="Bifunctional inhibitor/plant lipid transfer protein/seed storage helical" evidence="11">
    <location>
        <begin position="36"/>
        <end position="117"/>
    </location>
</feature>
<keyword evidence="5 10" id="KW-0732">Signal</keyword>
<dbReference type="SUPFAM" id="SSF47699">
    <property type="entry name" value="Bifunctional inhibitor/lipid-transfer protein/seed storage 2S albumin"/>
    <property type="match status" value="1"/>
</dbReference>
<dbReference type="SMART" id="SM00499">
    <property type="entry name" value="AAI"/>
    <property type="match status" value="1"/>
</dbReference>
<evidence type="ECO:0000313" key="12">
    <source>
        <dbReference type="EMBL" id="KAJ4827960.1"/>
    </source>
</evidence>
<dbReference type="AlphaFoldDB" id="A0A9Q0FC05"/>
<evidence type="ECO:0000313" key="13">
    <source>
        <dbReference type="Proteomes" id="UP001141552"/>
    </source>
</evidence>
<name>A0A9Q0FC05_9ROSI</name>
<evidence type="ECO:0000256" key="10">
    <source>
        <dbReference type="SAM" id="SignalP"/>
    </source>
</evidence>
<evidence type="ECO:0000256" key="9">
    <source>
        <dbReference type="SAM" id="MobiDB-lite"/>
    </source>
</evidence>
<gene>
    <name evidence="12" type="ORF">Tsubulata_032835</name>
</gene>
<reference evidence="12" key="2">
    <citation type="journal article" date="2023" name="Plants (Basel)">
        <title>Annotation of the Turnera subulata (Passifloraceae) Draft Genome Reveals the S-Locus Evolved after the Divergence of Turneroideae from Passifloroideae in a Stepwise Manner.</title>
        <authorList>
            <person name="Henning P.M."/>
            <person name="Roalson E.H."/>
            <person name="Mir W."/>
            <person name="McCubbin A.G."/>
            <person name="Shore J.S."/>
        </authorList>
    </citation>
    <scope>NUCLEOTIDE SEQUENCE</scope>
    <source>
        <strain evidence="12">F60SS</strain>
    </source>
</reference>
<dbReference type="Gene3D" id="1.10.110.10">
    <property type="entry name" value="Plant lipid-transfer and hydrophobic proteins"/>
    <property type="match status" value="1"/>
</dbReference>
<protein>
    <recommendedName>
        <fullName evidence="11">Bifunctional inhibitor/plant lipid transfer protein/seed storage helical domain-containing protein</fullName>
    </recommendedName>
</protein>